<gene>
    <name evidence="1" type="ORF">PCOR1329_LOCUS41668</name>
</gene>
<evidence type="ECO:0000313" key="2">
    <source>
        <dbReference type="Proteomes" id="UP001189429"/>
    </source>
</evidence>
<dbReference type="Proteomes" id="UP001189429">
    <property type="component" value="Unassembled WGS sequence"/>
</dbReference>
<keyword evidence="2" id="KW-1185">Reference proteome</keyword>
<sequence length="123" mass="13703">MGAGQVCAHERMSGVVQRLSGRRIAGYFDVEVPRARPSNSYICNETHWRALTALRSAERQGDAALTACFFMHIPMPAKESFKSPQHQKAFEERFCDLADDTDYTQLARGVADLVKLLILEGTA</sequence>
<proteinExistence type="predicted"/>
<protein>
    <submittedName>
        <fullName evidence="1">Uncharacterized protein</fullName>
    </submittedName>
</protein>
<organism evidence="1 2">
    <name type="scientific">Prorocentrum cordatum</name>
    <dbReference type="NCBI Taxonomy" id="2364126"/>
    <lineage>
        <taxon>Eukaryota</taxon>
        <taxon>Sar</taxon>
        <taxon>Alveolata</taxon>
        <taxon>Dinophyceae</taxon>
        <taxon>Prorocentrales</taxon>
        <taxon>Prorocentraceae</taxon>
        <taxon>Prorocentrum</taxon>
    </lineage>
</organism>
<name>A0ABN9TRP3_9DINO</name>
<comment type="caution">
    <text evidence="1">The sequence shown here is derived from an EMBL/GenBank/DDBJ whole genome shotgun (WGS) entry which is preliminary data.</text>
</comment>
<evidence type="ECO:0000313" key="1">
    <source>
        <dbReference type="EMBL" id="CAK0848811.1"/>
    </source>
</evidence>
<reference evidence="1" key="1">
    <citation type="submission" date="2023-10" db="EMBL/GenBank/DDBJ databases">
        <authorList>
            <person name="Chen Y."/>
            <person name="Shah S."/>
            <person name="Dougan E. K."/>
            <person name="Thang M."/>
            <person name="Chan C."/>
        </authorList>
    </citation>
    <scope>NUCLEOTIDE SEQUENCE [LARGE SCALE GENOMIC DNA]</scope>
</reference>
<dbReference type="EMBL" id="CAUYUJ010015011">
    <property type="protein sequence ID" value="CAK0848811.1"/>
    <property type="molecule type" value="Genomic_DNA"/>
</dbReference>
<accession>A0ABN9TRP3</accession>